<keyword evidence="3 7" id="KW-0547">Nucleotide-binding</keyword>
<dbReference type="SUPFAM" id="SSF54495">
    <property type="entry name" value="UBC-like"/>
    <property type="match status" value="1"/>
</dbReference>
<evidence type="ECO:0000313" key="10">
    <source>
        <dbReference type="EMBL" id="CAD9201280.1"/>
    </source>
</evidence>
<evidence type="ECO:0000256" key="6">
    <source>
        <dbReference type="PROSITE-ProRule" id="PRU10133"/>
    </source>
</evidence>
<dbReference type="CDD" id="cd23804">
    <property type="entry name" value="UBCc_UBE2S"/>
    <property type="match status" value="1"/>
</dbReference>
<comment type="similarity">
    <text evidence="7">Belongs to the ubiquitin-conjugating enzyme family.</text>
</comment>
<dbReference type="GO" id="GO:0061631">
    <property type="term" value="F:ubiquitin conjugating enzyme activity"/>
    <property type="evidence" value="ECO:0007669"/>
    <property type="project" value="UniProtKB-EC"/>
</dbReference>
<accession>A0A7S1SKZ5</accession>
<dbReference type="EC" id="2.3.2.23" evidence="1"/>
<dbReference type="GO" id="GO:0005524">
    <property type="term" value="F:ATP binding"/>
    <property type="evidence" value="ECO:0007669"/>
    <property type="project" value="UniProtKB-UniRule"/>
</dbReference>
<evidence type="ECO:0000256" key="5">
    <source>
        <dbReference type="ARBA" id="ARBA00022840"/>
    </source>
</evidence>
<dbReference type="FunFam" id="3.10.110.10:FF:000031">
    <property type="entry name" value="Ubiquitin-conjugating enzyme E2 22"/>
    <property type="match status" value="1"/>
</dbReference>
<evidence type="ECO:0000256" key="8">
    <source>
        <dbReference type="SAM" id="MobiDB-lite"/>
    </source>
</evidence>
<reference evidence="10" key="1">
    <citation type="submission" date="2021-01" db="EMBL/GenBank/DDBJ databases">
        <authorList>
            <person name="Corre E."/>
            <person name="Pelletier E."/>
            <person name="Niang G."/>
            <person name="Scheremetjew M."/>
            <person name="Finn R."/>
            <person name="Kale V."/>
            <person name="Holt S."/>
            <person name="Cochrane G."/>
            <person name="Meng A."/>
            <person name="Brown T."/>
            <person name="Cohen L."/>
        </authorList>
    </citation>
    <scope>NUCLEOTIDE SEQUENCE</scope>
    <source>
        <strain evidence="10">PLY429</strain>
    </source>
</reference>
<feature type="compositionally biased region" description="Low complexity" evidence="8">
    <location>
        <begin position="173"/>
        <end position="188"/>
    </location>
</feature>
<protein>
    <recommendedName>
        <fullName evidence="1">E2 ubiquitin-conjugating enzyme</fullName>
        <ecNumber evidence="1">2.3.2.23</ecNumber>
    </recommendedName>
</protein>
<dbReference type="PROSITE" id="PS00183">
    <property type="entry name" value="UBC_1"/>
    <property type="match status" value="1"/>
</dbReference>
<dbReference type="InterPro" id="IPR000608">
    <property type="entry name" value="UBC"/>
</dbReference>
<dbReference type="EMBL" id="HBGG01007096">
    <property type="protein sequence ID" value="CAD9201280.1"/>
    <property type="molecule type" value="Transcribed_RNA"/>
</dbReference>
<evidence type="ECO:0000256" key="7">
    <source>
        <dbReference type="RuleBase" id="RU362109"/>
    </source>
</evidence>
<dbReference type="SMART" id="SM00212">
    <property type="entry name" value="UBCc"/>
    <property type="match status" value="1"/>
</dbReference>
<organism evidence="10">
    <name type="scientific">Tetraselmis chuii</name>
    <dbReference type="NCBI Taxonomy" id="63592"/>
    <lineage>
        <taxon>Eukaryota</taxon>
        <taxon>Viridiplantae</taxon>
        <taxon>Chlorophyta</taxon>
        <taxon>core chlorophytes</taxon>
        <taxon>Chlorodendrophyceae</taxon>
        <taxon>Chlorodendrales</taxon>
        <taxon>Chlorodendraceae</taxon>
        <taxon>Tetraselmis</taxon>
    </lineage>
</organism>
<keyword evidence="5 7" id="KW-0067">ATP-binding</keyword>
<dbReference type="InterPro" id="IPR050113">
    <property type="entry name" value="Ub_conjugating_enzyme"/>
</dbReference>
<feature type="active site" description="Glycyl thioester intermediate" evidence="6">
    <location>
        <position position="92"/>
    </location>
</feature>
<keyword evidence="4 7" id="KW-0833">Ubl conjugation pathway</keyword>
<dbReference type="InterPro" id="IPR016135">
    <property type="entry name" value="UBQ-conjugating_enzyme/RWD"/>
</dbReference>
<evidence type="ECO:0000256" key="4">
    <source>
        <dbReference type="ARBA" id="ARBA00022786"/>
    </source>
</evidence>
<dbReference type="PANTHER" id="PTHR24067">
    <property type="entry name" value="UBIQUITIN-CONJUGATING ENZYME E2"/>
    <property type="match status" value="1"/>
</dbReference>
<feature type="region of interest" description="Disordered" evidence="8">
    <location>
        <begin position="154"/>
        <end position="209"/>
    </location>
</feature>
<evidence type="ECO:0000256" key="3">
    <source>
        <dbReference type="ARBA" id="ARBA00022741"/>
    </source>
</evidence>
<dbReference type="AlphaFoldDB" id="A0A7S1SKZ5"/>
<dbReference type="InterPro" id="IPR023313">
    <property type="entry name" value="UBQ-conjugating_AS"/>
</dbReference>
<dbReference type="Pfam" id="PF00179">
    <property type="entry name" value="UQ_con"/>
    <property type="match status" value="1"/>
</dbReference>
<evidence type="ECO:0000259" key="9">
    <source>
        <dbReference type="PROSITE" id="PS50127"/>
    </source>
</evidence>
<gene>
    <name evidence="10" type="ORF">TCHU04912_LOCUS3513</name>
</gene>
<dbReference type="Gene3D" id="3.10.110.10">
    <property type="entry name" value="Ubiquitin Conjugating Enzyme"/>
    <property type="match status" value="1"/>
</dbReference>
<dbReference type="PROSITE" id="PS50127">
    <property type="entry name" value="UBC_2"/>
    <property type="match status" value="1"/>
</dbReference>
<sequence>MSETLSNTALAQLVKELRDLDKKPCEGIKVLINEENIADVQAELEGPAGTPYEGGLFRMRLILGSDFPNAAPKGYFLTKIFHPNVSNEGEICVNVLKKDWKPDLGIRHVLLVIRCLLIEPFPESALNEEAGRLLLEEYDEYARHAQLMTSIHAQPPKRSMPLTTSGANKAVEKGVAADAKPGDAAPAVKKSKGDKGKKTLDKKKSLKRL</sequence>
<evidence type="ECO:0000256" key="1">
    <source>
        <dbReference type="ARBA" id="ARBA00012486"/>
    </source>
</evidence>
<evidence type="ECO:0000256" key="2">
    <source>
        <dbReference type="ARBA" id="ARBA00022679"/>
    </source>
</evidence>
<keyword evidence="2" id="KW-0808">Transferase</keyword>
<name>A0A7S1SKZ5_9CHLO</name>
<feature type="compositionally biased region" description="Basic and acidic residues" evidence="8">
    <location>
        <begin position="191"/>
        <end position="203"/>
    </location>
</feature>
<proteinExistence type="inferred from homology"/>
<feature type="domain" description="UBC core" evidence="9">
    <location>
        <begin position="8"/>
        <end position="154"/>
    </location>
</feature>